<keyword evidence="3 7" id="KW-0812">Transmembrane</keyword>
<evidence type="ECO:0000256" key="5">
    <source>
        <dbReference type="ARBA" id="ARBA00023136"/>
    </source>
</evidence>
<feature type="transmembrane region" description="Helical" evidence="7">
    <location>
        <begin position="210"/>
        <end position="229"/>
    </location>
</feature>
<dbReference type="Proteomes" id="UP000236146">
    <property type="component" value="Unassembled WGS sequence"/>
</dbReference>
<feature type="transmembrane region" description="Helical" evidence="7">
    <location>
        <begin position="241"/>
        <end position="260"/>
    </location>
</feature>
<feature type="transmembrane region" description="Helical" evidence="7">
    <location>
        <begin position="57"/>
        <end position="79"/>
    </location>
</feature>
<evidence type="ECO:0000256" key="7">
    <source>
        <dbReference type="SAM" id="Phobius"/>
    </source>
</evidence>
<dbReference type="SUPFAM" id="SSF103473">
    <property type="entry name" value="MFS general substrate transporter"/>
    <property type="match status" value="1"/>
</dbReference>
<dbReference type="GO" id="GO:0022857">
    <property type="term" value="F:transmembrane transporter activity"/>
    <property type="evidence" value="ECO:0007669"/>
    <property type="project" value="InterPro"/>
</dbReference>
<dbReference type="InterPro" id="IPR011701">
    <property type="entry name" value="MFS"/>
</dbReference>
<dbReference type="OrthoDB" id="3247348at2"/>
<feature type="transmembrane region" description="Helical" evidence="7">
    <location>
        <begin position="368"/>
        <end position="394"/>
    </location>
</feature>
<dbReference type="Pfam" id="PF07690">
    <property type="entry name" value="MFS_1"/>
    <property type="match status" value="2"/>
</dbReference>
<evidence type="ECO:0000256" key="6">
    <source>
        <dbReference type="SAM" id="MobiDB-lite"/>
    </source>
</evidence>
<evidence type="ECO:0000256" key="1">
    <source>
        <dbReference type="ARBA" id="ARBA00004651"/>
    </source>
</evidence>
<dbReference type="Gene3D" id="1.20.1250.20">
    <property type="entry name" value="MFS general substrate transporter like domains"/>
    <property type="match status" value="2"/>
</dbReference>
<keyword evidence="4 7" id="KW-1133">Transmembrane helix</keyword>
<reference evidence="9 10" key="1">
    <citation type="submission" date="2016-10" db="EMBL/GenBank/DDBJ databases">
        <authorList>
            <person name="Varghese N."/>
        </authorList>
    </citation>
    <scope>NUCLEOTIDE SEQUENCE [LARGE SCALE GENOMIC DNA]</scope>
    <source>
        <strain evidence="9 10">KA00225</strain>
    </source>
</reference>
<evidence type="ECO:0000313" key="9">
    <source>
        <dbReference type="EMBL" id="PNS43216.1"/>
    </source>
</evidence>
<accession>A0A2K1SUN8</accession>
<feature type="transmembrane region" description="Helical" evidence="7">
    <location>
        <begin position="338"/>
        <end position="361"/>
    </location>
</feature>
<dbReference type="GO" id="GO:0005886">
    <property type="term" value="C:plasma membrane"/>
    <property type="evidence" value="ECO:0007669"/>
    <property type="project" value="UniProtKB-SubCell"/>
</dbReference>
<feature type="transmembrane region" description="Helical" evidence="7">
    <location>
        <begin position="400"/>
        <end position="422"/>
    </location>
</feature>
<dbReference type="InterPro" id="IPR036259">
    <property type="entry name" value="MFS_trans_sf"/>
</dbReference>
<feature type="compositionally biased region" description="Polar residues" evidence="6">
    <location>
        <begin position="13"/>
        <end position="25"/>
    </location>
</feature>
<dbReference type="AlphaFoldDB" id="A0A2K1SUN8"/>
<sequence>MAELSPVDESKKSYANKSNAVQNSAHNTSKHTIFHAHTLNNDAYENPETRNKIAVRALILLLISYVFGTLCLQGFNLLFKQVGSDVGSPEQSSLITGLPGIILGIALFIYGSLGDFVSLKKLVTVGLLTLFTGSIFGFVANFCFEPHLWSVILARMIQSAGEQVTGSAYLVIASKYLRNDLKVIFFGLFTAGYQISAALGIFTAGLLSSISWQSFFLIPAITIFFLPVLRRYLPQNNGNGNKIDTIGFMIFGTAVALLTVFFSYHIWWMLIISIGLFIVFGIYISKAKNPFVAPAFFKNKRWISAMIVLMFLYFTNYCFTPIFNHLGDELYKLSTSDVTHYMVFAFIIAALAGTSSGKIIAHFGRKNAVIIASLLMALGWLVSSLCVMSGFWALTVGACIYYAGCGLMYSPLVSTILDSLPVEETGRGCGMNDLAMSITTSIGIVIFYGLIDNHTLEGFSFIGAKGSAAGFSNVLLIGSIVSILGLLVFVIRNYVYSKLDKKDKSNNSDKKR</sequence>
<feature type="transmembrane region" description="Helical" evidence="7">
    <location>
        <begin position="434"/>
        <end position="451"/>
    </location>
</feature>
<feature type="domain" description="Major facilitator superfamily (MFS) profile" evidence="8">
    <location>
        <begin position="52"/>
        <end position="496"/>
    </location>
</feature>
<feature type="transmembrane region" description="Helical" evidence="7">
    <location>
        <begin position="266"/>
        <end position="284"/>
    </location>
</feature>
<protein>
    <submittedName>
        <fullName evidence="9">MFS transporter</fullName>
    </submittedName>
</protein>
<organism evidence="9 10">
    <name type="scientific">Gardnerella vaginalis</name>
    <dbReference type="NCBI Taxonomy" id="2702"/>
    <lineage>
        <taxon>Bacteria</taxon>
        <taxon>Bacillati</taxon>
        <taxon>Actinomycetota</taxon>
        <taxon>Actinomycetes</taxon>
        <taxon>Bifidobacteriales</taxon>
        <taxon>Bifidobacteriaceae</taxon>
        <taxon>Gardnerella</taxon>
    </lineage>
</organism>
<feature type="transmembrane region" description="Helical" evidence="7">
    <location>
        <begin position="471"/>
        <end position="495"/>
    </location>
</feature>
<evidence type="ECO:0000259" key="8">
    <source>
        <dbReference type="PROSITE" id="PS50850"/>
    </source>
</evidence>
<keyword evidence="2" id="KW-0813">Transport</keyword>
<evidence type="ECO:0000313" key="10">
    <source>
        <dbReference type="Proteomes" id="UP000236146"/>
    </source>
</evidence>
<evidence type="ECO:0000256" key="4">
    <source>
        <dbReference type="ARBA" id="ARBA00022989"/>
    </source>
</evidence>
<evidence type="ECO:0000256" key="3">
    <source>
        <dbReference type="ARBA" id="ARBA00022692"/>
    </source>
</evidence>
<gene>
    <name evidence="9" type="ORF">BFS05_04010</name>
</gene>
<dbReference type="RefSeq" id="WP_103084706.1">
    <property type="nucleotide sequence ID" value="NZ_MNLH01000003.1"/>
</dbReference>
<feature type="transmembrane region" description="Helical" evidence="7">
    <location>
        <begin position="305"/>
        <end position="326"/>
    </location>
</feature>
<dbReference type="PANTHER" id="PTHR42718">
    <property type="entry name" value="MAJOR FACILITATOR SUPERFAMILY MULTIDRUG TRANSPORTER MFSC"/>
    <property type="match status" value="1"/>
</dbReference>
<dbReference type="PANTHER" id="PTHR42718:SF9">
    <property type="entry name" value="MAJOR FACILITATOR SUPERFAMILY MULTIDRUG TRANSPORTER MFSC"/>
    <property type="match status" value="1"/>
</dbReference>
<feature type="transmembrane region" description="Helical" evidence="7">
    <location>
        <begin position="122"/>
        <end position="142"/>
    </location>
</feature>
<dbReference type="PROSITE" id="PS50850">
    <property type="entry name" value="MFS"/>
    <property type="match status" value="1"/>
</dbReference>
<proteinExistence type="predicted"/>
<name>A0A2K1SUN8_GARVA</name>
<dbReference type="InterPro" id="IPR020846">
    <property type="entry name" value="MFS_dom"/>
</dbReference>
<comment type="caution">
    <text evidence="9">The sequence shown here is derived from an EMBL/GenBank/DDBJ whole genome shotgun (WGS) entry which is preliminary data.</text>
</comment>
<feature type="transmembrane region" description="Helical" evidence="7">
    <location>
        <begin position="183"/>
        <end position="204"/>
    </location>
</feature>
<evidence type="ECO:0000256" key="2">
    <source>
        <dbReference type="ARBA" id="ARBA00022448"/>
    </source>
</evidence>
<comment type="subcellular location">
    <subcellularLocation>
        <location evidence="1">Cell membrane</location>
        <topology evidence="1">Multi-pass membrane protein</topology>
    </subcellularLocation>
</comment>
<feature type="region of interest" description="Disordered" evidence="6">
    <location>
        <begin position="1"/>
        <end position="25"/>
    </location>
</feature>
<dbReference type="PRINTS" id="PR01036">
    <property type="entry name" value="TCRTETB"/>
</dbReference>
<dbReference type="EMBL" id="MNLH01000003">
    <property type="protein sequence ID" value="PNS43216.1"/>
    <property type="molecule type" value="Genomic_DNA"/>
</dbReference>
<feature type="transmembrane region" description="Helical" evidence="7">
    <location>
        <begin position="91"/>
        <end position="110"/>
    </location>
</feature>
<keyword evidence="5 7" id="KW-0472">Membrane</keyword>